<dbReference type="Proteomes" id="UP000499080">
    <property type="component" value="Unassembled WGS sequence"/>
</dbReference>
<accession>A0A4Y2MRA1</accession>
<dbReference type="AlphaFoldDB" id="A0A4Y2MRA1"/>
<dbReference type="Gene3D" id="3.30.420.10">
    <property type="entry name" value="Ribonuclease H-like superfamily/Ribonuclease H"/>
    <property type="match status" value="1"/>
</dbReference>
<dbReference type="InterPro" id="IPR052709">
    <property type="entry name" value="Transposase-MT_Hybrid"/>
</dbReference>
<evidence type="ECO:0008006" key="3">
    <source>
        <dbReference type="Google" id="ProtNLM"/>
    </source>
</evidence>
<organism evidence="1 2">
    <name type="scientific">Araneus ventricosus</name>
    <name type="common">Orbweaver spider</name>
    <name type="synonym">Epeira ventricosa</name>
    <dbReference type="NCBI Taxonomy" id="182803"/>
    <lineage>
        <taxon>Eukaryota</taxon>
        <taxon>Metazoa</taxon>
        <taxon>Ecdysozoa</taxon>
        <taxon>Arthropoda</taxon>
        <taxon>Chelicerata</taxon>
        <taxon>Arachnida</taxon>
        <taxon>Araneae</taxon>
        <taxon>Araneomorphae</taxon>
        <taxon>Entelegynae</taxon>
        <taxon>Araneoidea</taxon>
        <taxon>Araneidae</taxon>
        <taxon>Araneus</taxon>
    </lineage>
</organism>
<dbReference type="GO" id="GO:0003676">
    <property type="term" value="F:nucleic acid binding"/>
    <property type="evidence" value="ECO:0007669"/>
    <property type="project" value="InterPro"/>
</dbReference>
<dbReference type="InterPro" id="IPR036397">
    <property type="entry name" value="RNaseH_sf"/>
</dbReference>
<comment type="caution">
    <text evidence="1">The sequence shown here is derived from an EMBL/GenBank/DDBJ whole genome shotgun (WGS) entry which is preliminary data.</text>
</comment>
<dbReference type="PANTHER" id="PTHR46060">
    <property type="entry name" value="MARINER MOS1 TRANSPOSASE-LIKE PROTEIN"/>
    <property type="match status" value="1"/>
</dbReference>
<gene>
    <name evidence="1" type="ORF">AVEN_129562_1</name>
</gene>
<keyword evidence="2" id="KW-1185">Reference proteome</keyword>
<name>A0A4Y2MRA1_ARAVE</name>
<sequence>MKSTLTRAKNDVIGSRRSELIILSDLVPQFYQGRTLRRLRRAILPSGVVLIHDSSRPHNAVVTQQLLEEFKWDLSDHPAYSPDLATSDFHLFPELENWLEGSRKMGLNVALNLTSLAATFFEVRI</sequence>
<dbReference type="OrthoDB" id="6568830at2759"/>
<evidence type="ECO:0000313" key="1">
    <source>
        <dbReference type="EMBL" id="GBN28834.1"/>
    </source>
</evidence>
<evidence type="ECO:0000313" key="2">
    <source>
        <dbReference type="Proteomes" id="UP000499080"/>
    </source>
</evidence>
<dbReference type="EMBL" id="BGPR01007698">
    <property type="protein sequence ID" value="GBN28834.1"/>
    <property type="molecule type" value="Genomic_DNA"/>
</dbReference>
<protein>
    <recommendedName>
        <fullName evidence="3">Histone-lysine N-methyltransferase SETMAR</fullName>
    </recommendedName>
</protein>
<proteinExistence type="predicted"/>
<reference evidence="1 2" key="1">
    <citation type="journal article" date="2019" name="Sci. Rep.">
        <title>Orb-weaving spider Araneus ventricosus genome elucidates the spidroin gene catalogue.</title>
        <authorList>
            <person name="Kono N."/>
            <person name="Nakamura H."/>
            <person name="Ohtoshi R."/>
            <person name="Moran D.A.P."/>
            <person name="Shinohara A."/>
            <person name="Yoshida Y."/>
            <person name="Fujiwara M."/>
            <person name="Mori M."/>
            <person name="Tomita M."/>
            <person name="Arakawa K."/>
        </authorList>
    </citation>
    <scope>NUCLEOTIDE SEQUENCE [LARGE SCALE GENOMIC DNA]</scope>
</reference>
<dbReference type="PANTHER" id="PTHR46060:SF1">
    <property type="entry name" value="MARINER MOS1 TRANSPOSASE-LIKE PROTEIN"/>
    <property type="match status" value="1"/>
</dbReference>